<keyword evidence="8" id="KW-0175">Coiled coil</keyword>
<dbReference type="PRINTS" id="PR00507">
    <property type="entry name" value="N12N6MTFRASE"/>
</dbReference>
<dbReference type="Proteomes" id="UP000278157">
    <property type="component" value="Chromosome"/>
</dbReference>
<accession>A0A448KMB1</accession>
<dbReference type="GO" id="GO:0016787">
    <property type="term" value="F:hydrolase activity"/>
    <property type="evidence" value="ECO:0007669"/>
    <property type="project" value="UniProtKB-KW"/>
</dbReference>
<sequence length="637" mass="73181">MANEKHTENLILNAFEAKLGKNEDFSLFMQSVDKEISALIKAFKEAGGKPDLCDIEDFSKGGNGIAQPDFIALFDRDKDTIFICECKKGANFHRSANLNKPKSYALDGVIYYAKFLQKYFNVIALAVSGTKELKSTALYFPKSANLSYDEKVFLKTENIILNPLNYLKLLKGERLSREFSLSKVSLLALEFHDTLREIKISERHKPIFIAGLLLALENDDFRRDYYAFNSFNTLYSSLRLALNEVLNKADLTNKKIKNIENAINEVENNVKLKEKHLIEKGSIFWYLKELDMKIRPMINHANSNLDALGIFYHEFIKYTGGDGKGLGIVLTPAHLSEFMCEIAGVNKKSKVLDICCGSASFLVSAMVLMIKQANEKEASQIKKEQIYGIELDPDLYTLANTNMIMRRDGKSNIYQGDCFNEEFDKLKGVCNVGILNPPYSQKDKSELEFVERLCELIVPGGLVCVVVPLSCAIGNKFKLERERLFKKHSLLAVFSMPDDIFYSNNANTNTCVMLWQAHTPHYINVNLREKELLDEENIRNFTYFGFYKDDGFVKAKKLGRIDKYNRWQKIKKEWIENYQLKKQIDGLSIIKKVTHLDEWLAEAYIKTDYSKLTREDFEKTVRDYLAHLIKWNLNDKG</sequence>
<name>A0A448KMB1_CAMUP</name>
<evidence type="ECO:0000313" key="10">
    <source>
        <dbReference type="EMBL" id="VEG84547.1"/>
    </source>
</evidence>
<comment type="similarity">
    <text evidence="1">Belongs to the N(4)/N(6)-methyltransferase family.</text>
</comment>
<dbReference type="InterPro" id="IPR029063">
    <property type="entry name" value="SAM-dependent_MTases_sf"/>
</dbReference>
<dbReference type="CDD" id="cd02440">
    <property type="entry name" value="AdoMet_MTases"/>
    <property type="match status" value="1"/>
</dbReference>
<dbReference type="PANTHER" id="PTHR42933">
    <property type="entry name" value="SLR6095 PROTEIN"/>
    <property type="match status" value="1"/>
</dbReference>
<dbReference type="EMBL" id="LR134372">
    <property type="protein sequence ID" value="VEG84547.1"/>
    <property type="molecule type" value="Genomic_DNA"/>
</dbReference>
<dbReference type="GO" id="GO:0003677">
    <property type="term" value="F:DNA binding"/>
    <property type="evidence" value="ECO:0007669"/>
    <property type="project" value="InterPro"/>
</dbReference>
<dbReference type="InterPro" id="IPR051537">
    <property type="entry name" value="DNA_Adenine_Mtase"/>
</dbReference>
<evidence type="ECO:0000259" key="9">
    <source>
        <dbReference type="Pfam" id="PF02384"/>
    </source>
</evidence>
<dbReference type="GO" id="GO:0032259">
    <property type="term" value="P:methylation"/>
    <property type="evidence" value="ECO:0007669"/>
    <property type="project" value="UniProtKB-KW"/>
</dbReference>
<keyword evidence="5" id="KW-0949">S-adenosyl-L-methionine</keyword>
<keyword evidence="3" id="KW-0489">Methyltransferase</keyword>
<proteinExistence type="inferred from homology"/>
<keyword evidence="6" id="KW-0680">Restriction system</keyword>
<dbReference type="EC" id="2.1.1.72" evidence="2"/>
<evidence type="ECO:0000256" key="1">
    <source>
        <dbReference type="ARBA" id="ARBA00006594"/>
    </source>
</evidence>
<keyword evidence="10" id="KW-0378">Hydrolase</keyword>
<dbReference type="OrthoDB" id="9761012at2"/>
<feature type="domain" description="DNA methylase adenine-specific" evidence="9">
    <location>
        <begin position="306"/>
        <end position="516"/>
    </location>
</feature>
<evidence type="ECO:0000313" key="11">
    <source>
        <dbReference type="Proteomes" id="UP000278157"/>
    </source>
</evidence>
<dbReference type="GO" id="GO:0009307">
    <property type="term" value="P:DNA restriction-modification system"/>
    <property type="evidence" value="ECO:0007669"/>
    <property type="project" value="UniProtKB-KW"/>
</dbReference>
<dbReference type="GO" id="GO:0008170">
    <property type="term" value="F:N-methyltransferase activity"/>
    <property type="evidence" value="ECO:0007669"/>
    <property type="project" value="InterPro"/>
</dbReference>
<evidence type="ECO:0000256" key="7">
    <source>
        <dbReference type="ARBA" id="ARBA00047942"/>
    </source>
</evidence>
<dbReference type="REBASE" id="288716">
    <property type="entry name" value="Cup11541ORF576P"/>
</dbReference>
<evidence type="ECO:0000256" key="4">
    <source>
        <dbReference type="ARBA" id="ARBA00022679"/>
    </source>
</evidence>
<dbReference type="PANTHER" id="PTHR42933:SF1">
    <property type="entry name" value="SITE-SPECIFIC DNA-METHYLTRANSFERASE (ADENINE-SPECIFIC)"/>
    <property type="match status" value="1"/>
</dbReference>
<evidence type="ECO:0000256" key="5">
    <source>
        <dbReference type="ARBA" id="ARBA00022691"/>
    </source>
</evidence>
<dbReference type="GO" id="GO:0009007">
    <property type="term" value="F:site-specific DNA-methyltransferase (adenine-specific) activity"/>
    <property type="evidence" value="ECO:0007669"/>
    <property type="project" value="UniProtKB-EC"/>
</dbReference>
<dbReference type="AlphaFoldDB" id="A0A448KMB1"/>
<comment type="catalytic activity">
    <reaction evidence="7">
        <text>a 2'-deoxyadenosine in DNA + S-adenosyl-L-methionine = an N(6)-methyl-2'-deoxyadenosine in DNA + S-adenosyl-L-homocysteine + H(+)</text>
        <dbReference type="Rhea" id="RHEA:15197"/>
        <dbReference type="Rhea" id="RHEA-COMP:12418"/>
        <dbReference type="Rhea" id="RHEA-COMP:12419"/>
        <dbReference type="ChEBI" id="CHEBI:15378"/>
        <dbReference type="ChEBI" id="CHEBI:57856"/>
        <dbReference type="ChEBI" id="CHEBI:59789"/>
        <dbReference type="ChEBI" id="CHEBI:90615"/>
        <dbReference type="ChEBI" id="CHEBI:90616"/>
        <dbReference type="EC" id="2.1.1.72"/>
    </reaction>
</comment>
<gene>
    <name evidence="10" type="primary">hsdM_1</name>
    <name evidence="10" type="ORF">NCTC11541_00576</name>
</gene>
<dbReference type="Pfam" id="PF02384">
    <property type="entry name" value="N6_Mtase"/>
    <property type="match status" value="1"/>
</dbReference>
<protein>
    <recommendedName>
        <fullName evidence="2">site-specific DNA-methyltransferase (adenine-specific)</fullName>
        <ecNumber evidence="2">2.1.1.72</ecNumber>
    </recommendedName>
</protein>
<dbReference type="InterPro" id="IPR003356">
    <property type="entry name" value="DNA_methylase_A-5"/>
</dbReference>
<evidence type="ECO:0000256" key="3">
    <source>
        <dbReference type="ARBA" id="ARBA00022603"/>
    </source>
</evidence>
<evidence type="ECO:0000256" key="8">
    <source>
        <dbReference type="SAM" id="Coils"/>
    </source>
</evidence>
<dbReference type="RefSeq" id="WP_027304149.1">
    <property type="nucleotide sequence ID" value="NZ_CBCRZS010000008.1"/>
</dbReference>
<organism evidence="10 11">
    <name type="scientific">Campylobacter upsaliensis</name>
    <dbReference type="NCBI Taxonomy" id="28080"/>
    <lineage>
        <taxon>Bacteria</taxon>
        <taxon>Pseudomonadati</taxon>
        <taxon>Campylobacterota</taxon>
        <taxon>Epsilonproteobacteria</taxon>
        <taxon>Campylobacterales</taxon>
        <taxon>Campylobacteraceae</taxon>
        <taxon>Campylobacter</taxon>
    </lineage>
</organism>
<dbReference type="SUPFAM" id="SSF53335">
    <property type="entry name" value="S-adenosyl-L-methionine-dependent methyltransferases"/>
    <property type="match status" value="1"/>
</dbReference>
<reference evidence="10 11" key="1">
    <citation type="submission" date="2018-12" db="EMBL/GenBank/DDBJ databases">
        <authorList>
            <consortium name="Pathogen Informatics"/>
        </authorList>
    </citation>
    <scope>NUCLEOTIDE SEQUENCE [LARGE SCALE GENOMIC DNA]</scope>
    <source>
        <strain evidence="10 11">NCTC11541</strain>
    </source>
</reference>
<feature type="coiled-coil region" evidence="8">
    <location>
        <begin position="242"/>
        <end position="276"/>
    </location>
</feature>
<evidence type="ECO:0000256" key="2">
    <source>
        <dbReference type="ARBA" id="ARBA00011900"/>
    </source>
</evidence>
<dbReference type="Gene3D" id="3.40.50.150">
    <property type="entry name" value="Vaccinia Virus protein VP39"/>
    <property type="match status" value="1"/>
</dbReference>
<keyword evidence="4" id="KW-0808">Transferase</keyword>
<evidence type="ECO:0000256" key="6">
    <source>
        <dbReference type="ARBA" id="ARBA00022747"/>
    </source>
</evidence>